<proteinExistence type="predicted"/>
<evidence type="ECO:0000259" key="3">
    <source>
        <dbReference type="SMART" id="SM00528"/>
    </source>
</evidence>
<feature type="region of interest" description="Disordered" evidence="2">
    <location>
        <begin position="81"/>
        <end position="100"/>
    </location>
</feature>
<evidence type="ECO:0000313" key="5">
    <source>
        <dbReference type="Proteomes" id="UP000052230"/>
    </source>
</evidence>
<dbReference type="AlphaFoldDB" id="A0A0U5FHW0"/>
<dbReference type="Pfam" id="PF00816">
    <property type="entry name" value="Histone_HNS"/>
    <property type="match status" value="1"/>
</dbReference>
<evidence type="ECO:0000313" key="4">
    <source>
        <dbReference type="EMBL" id="CEG15766.1"/>
    </source>
</evidence>
<dbReference type="InterPro" id="IPR027444">
    <property type="entry name" value="H-NS_C_dom"/>
</dbReference>
<dbReference type="SUPFAM" id="SSF81273">
    <property type="entry name" value="H-NS histone-like proteins"/>
    <property type="match status" value="1"/>
</dbReference>
<feature type="coiled-coil region" evidence="1">
    <location>
        <begin position="20"/>
        <end position="55"/>
    </location>
</feature>
<protein>
    <submittedName>
        <fullName evidence="4">Virulence regulator</fullName>
    </submittedName>
</protein>
<name>A0A0U5FHW0_XANCI</name>
<dbReference type="EMBL" id="CCXZ01000113">
    <property type="protein sequence ID" value="CEG15766.1"/>
    <property type="molecule type" value="Genomic_DNA"/>
</dbReference>
<dbReference type="GO" id="GO:0003677">
    <property type="term" value="F:DNA binding"/>
    <property type="evidence" value="ECO:0007669"/>
    <property type="project" value="InterPro"/>
</dbReference>
<dbReference type="Gene3D" id="3.30.160.510">
    <property type="entry name" value="Histone-like nucleoid-structuring protein H-NS"/>
    <property type="match status" value="1"/>
</dbReference>
<keyword evidence="1" id="KW-0175">Coiled coil</keyword>
<sequence length="148" mass="16546">MIYHSRTYQTRYPLMSKSTLDSIATAKAKLAEELRKLEEQEANLLEEEASNAFQQASDLLTRFGQHFTAKQKADLAAQLGASVGGSGRPKKAAGTRKEVAPKYWLPHTQETWSGRGRTPRAFAAYEGSAAYKEWKAKHPDEKFPKFPG</sequence>
<dbReference type="SMART" id="SM00528">
    <property type="entry name" value="HNS"/>
    <property type="match status" value="1"/>
</dbReference>
<organism evidence="4 5">
    <name type="scientific">Xanthomonas citri pv. citri</name>
    <dbReference type="NCBI Taxonomy" id="611301"/>
    <lineage>
        <taxon>Bacteria</taxon>
        <taxon>Pseudomonadati</taxon>
        <taxon>Pseudomonadota</taxon>
        <taxon>Gammaproteobacteria</taxon>
        <taxon>Lysobacterales</taxon>
        <taxon>Lysobacteraceae</taxon>
        <taxon>Xanthomonas</taxon>
    </lineage>
</organism>
<evidence type="ECO:0000256" key="2">
    <source>
        <dbReference type="SAM" id="MobiDB-lite"/>
    </source>
</evidence>
<reference evidence="4 5" key="1">
    <citation type="submission" date="2014-09" db="EMBL/GenBank/DDBJ databases">
        <authorList>
            <person name="Regsiter A."/>
        </authorList>
    </citation>
    <scope>NUCLEOTIDE SEQUENCE [LARGE SCALE GENOMIC DNA]</scope>
</reference>
<accession>A0A0U5FHW0</accession>
<evidence type="ECO:0000256" key="1">
    <source>
        <dbReference type="SAM" id="Coils"/>
    </source>
</evidence>
<feature type="domain" description="DNA-binding protein H-NS-like C-terminal" evidence="3">
    <location>
        <begin position="93"/>
        <end position="136"/>
    </location>
</feature>
<comment type="caution">
    <text evidence="4">The sequence shown here is derived from an EMBL/GenBank/DDBJ whole genome shotgun (WGS) entry which is preliminary data.</text>
</comment>
<gene>
    <name evidence="4" type="primary">xrvA</name>
    <name evidence="4" type="ORF">XAC3562_210230</name>
</gene>
<dbReference type="Proteomes" id="UP000052230">
    <property type="component" value="Unassembled WGS sequence"/>
</dbReference>
<keyword evidence="5" id="KW-1185">Reference proteome</keyword>